<dbReference type="Proteomes" id="UP000060630">
    <property type="component" value="Unassembled WGS sequence"/>
</dbReference>
<feature type="compositionally biased region" description="Polar residues" evidence="4">
    <location>
        <begin position="1"/>
        <end position="20"/>
    </location>
</feature>
<dbReference type="EMBL" id="LPHD01000049">
    <property type="protein sequence ID" value="KWA83980.1"/>
    <property type="molecule type" value="Genomic_DNA"/>
</dbReference>
<dbReference type="InterPro" id="IPR014883">
    <property type="entry name" value="VRR_NUC"/>
</dbReference>
<organism evidence="6 7">
    <name type="scientific">Burkholderia ubonensis</name>
    <dbReference type="NCBI Taxonomy" id="101571"/>
    <lineage>
        <taxon>Bacteria</taxon>
        <taxon>Pseudomonadati</taxon>
        <taxon>Pseudomonadota</taxon>
        <taxon>Betaproteobacteria</taxon>
        <taxon>Burkholderiales</taxon>
        <taxon>Burkholderiaceae</taxon>
        <taxon>Burkholderia</taxon>
        <taxon>Burkholderia cepacia complex</taxon>
    </lineage>
</organism>
<evidence type="ECO:0000313" key="7">
    <source>
        <dbReference type="Proteomes" id="UP000060630"/>
    </source>
</evidence>
<evidence type="ECO:0000256" key="2">
    <source>
        <dbReference type="ARBA" id="ARBA00022722"/>
    </source>
</evidence>
<comment type="cofactor">
    <cofactor evidence="1">
        <name>Mg(2+)</name>
        <dbReference type="ChEBI" id="CHEBI:18420"/>
    </cofactor>
</comment>
<dbReference type="AlphaFoldDB" id="A0A106QBK5"/>
<protein>
    <submittedName>
        <fullName evidence="6">Nuclease</fullName>
    </submittedName>
</protein>
<gene>
    <name evidence="6" type="ORF">WL29_21685</name>
</gene>
<dbReference type="SMART" id="SM00990">
    <property type="entry name" value="VRR_NUC"/>
    <property type="match status" value="1"/>
</dbReference>
<dbReference type="GO" id="GO:0004518">
    <property type="term" value="F:nuclease activity"/>
    <property type="evidence" value="ECO:0007669"/>
    <property type="project" value="UniProtKB-KW"/>
</dbReference>
<keyword evidence="2" id="KW-0540">Nuclease</keyword>
<name>A0A106QBK5_9BURK</name>
<reference evidence="6 7" key="1">
    <citation type="submission" date="2015-11" db="EMBL/GenBank/DDBJ databases">
        <title>Expanding the genomic diversity of Burkholderia species for the development of highly accurate diagnostics.</title>
        <authorList>
            <person name="Sahl J."/>
            <person name="Keim P."/>
            <person name="Wagner D."/>
        </authorList>
    </citation>
    <scope>NUCLEOTIDE SEQUENCE [LARGE SCALE GENOMIC DNA]</scope>
    <source>
        <strain evidence="6 7">MSMB2087WGS</strain>
    </source>
</reference>
<feature type="domain" description="VRR-NUC" evidence="5">
    <location>
        <begin position="73"/>
        <end position="187"/>
    </location>
</feature>
<sequence>MGNPLSTGGMSPDGTTTPVKINTPGLDYSDKKVLCSAICYCSNTPGVGKDGRSLKQSCVSDRLSQLDKYLQHRSPYKPEINYDMTKEPPAPIMDSSIETKGHDWLPGWIRKWWDADDERPPFKAGTGMIRRPDVVIVDDPSKPPTQDNLKKVVEIKFPPDTVSSRQRADYIDIAGDDKKFVTLKPSDCDCDQSEPEESKVPSEELGAAAAIAAWAAWILTRGKTPRPPVPAF</sequence>
<dbReference type="RefSeq" id="WP_060192339.1">
    <property type="nucleotide sequence ID" value="NZ_LPHD01000049.1"/>
</dbReference>
<evidence type="ECO:0000256" key="1">
    <source>
        <dbReference type="ARBA" id="ARBA00001946"/>
    </source>
</evidence>
<dbReference type="Pfam" id="PF08774">
    <property type="entry name" value="VRR_NUC"/>
    <property type="match status" value="1"/>
</dbReference>
<evidence type="ECO:0000259" key="5">
    <source>
        <dbReference type="SMART" id="SM00990"/>
    </source>
</evidence>
<comment type="caution">
    <text evidence="6">The sequence shown here is derived from an EMBL/GenBank/DDBJ whole genome shotgun (WGS) entry which is preliminary data.</text>
</comment>
<proteinExistence type="predicted"/>
<feature type="region of interest" description="Disordered" evidence="4">
    <location>
        <begin position="1"/>
        <end position="22"/>
    </location>
</feature>
<dbReference type="GO" id="GO:0016788">
    <property type="term" value="F:hydrolase activity, acting on ester bonds"/>
    <property type="evidence" value="ECO:0007669"/>
    <property type="project" value="InterPro"/>
</dbReference>
<evidence type="ECO:0000313" key="6">
    <source>
        <dbReference type="EMBL" id="KWA83980.1"/>
    </source>
</evidence>
<accession>A0A106QBK5</accession>
<evidence type="ECO:0000256" key="4">
    <source>
        <dbReference type="SAM" id="MobiDB-lite"/>
    </source>
</evidence>
<keyword evidence="3" id="KW-0378">Hydrolase</keyword>
<evidence type="ECO:0000256" key="3">
    <source>
        <dbReference type="ARBA" id="ARBA00022801"/>
    </source>
</evidence>